<dbReference type="AlphaFoldDB" id="A0A0C3C5T1"/>
<dbReference type="HOGENOM" id="CLU_136907_0_0_1"/>
<evidence type="ECO:0000313" key="2">
    <source>
        <dbReference type="EMBL" id="KIM85017.1"/>
    </source>
</evidence>
<protein>
    <submittedName>
        <fullName evidence="2">Uncharacterized protein</fullName>
    </submittedName>
</protein>
<dbReference type="InParanoid" id="A0A0C3C5T1"/>
<feature type="region of interest" description="Disordered" evidence="1">
    <location>
        <begin position="69"/>
        <end position="88"/>
    </location>
</feature>
<reference evidence="2 3" key="1">
    <citation type="submission" date="2014-04" db="EMBL/GenBank/DDBJ databases">
        <authorList>
            <consortium name="DOE Joint Genome Institute"/>
            <person name="Kuo A."/>
            <person name="Tarkka M."/>
            <person name="Buscot F."/>
            <person name="Kohler A."/>
            <person name="Nagy L.G."/>
            <person name="Floudas D."/>
            <person name="Copeland A."/>
            <person name="Barry K.W."/>
            <person name="Cichocki N."/>
            <person name="Veneault-Fourrey C."/>
            <person name="LaButti K."/>
            <person name="Lindquist E.A."/>
            <person name="Lipzen A."/>
            <person name="Lundell T."/>
            <person name="Morin E."/>
            <person name="Murat C."/>
            <person name="Sun H."/>
            <person name="Tunlid A."/>
            <person name="Henrissat B."/>
            <person name="Grigoriev I.V."/>
            <person name="Hibbett D.S."/>
            <person name="Martin F."/>
            <person name="Nordberg H.P."/>
            <person name="Cantor M.N."/>
            <person name="Hua S.X."/>
        </authorList>
    </citation>
    <scope>NUCLEOTIDE SEQUENCE [LARGE SCALE GENOMIC DNA]</scope>
    <source>
        <strain evidence="2 3">F 1598</strain>
    </source>
</reference>
<keyword evidence="3" id="KW-1185">Reference proteome</keyword>
<organism evidence="2 3">
    <name type="scientific">Piloderma croceum (strain F 1598)</name>
    <dbReference type="NCBI Taxonomy" id="765440"/>
    <lineage>
        <taxon>Eukaryota</taxon>
        <taxon>Fungi</taxon>
        <taxon>Dikarya</taxon>
        <taxon>Basidiomycota</taxon>
        <taxon>Agaricomycotina</taxon>
        <taxon>Agaricomycetes</taxon>
        <taxon>Agaricomycetidae</taxon>
        <taxon>Atheliales</taxon>
        <taxon>Atheliaceae</taxon>
        <taxon>Piloderma</taxon>
    </lineage>
</organism>
<accession>A0A0C3C5T1</accession>
<feature type="compositionally biased region" description="Basic and acidic residues" evidence="1">
    <location>
        <begin position="74"/>
        <end position="83"/>
    </location>
</feature>
<dbReference type="STRING" id="765440.A0A0C3C5T1"/>
<evidence type="ECO:0000313" key="3">
    <source>
        <dbReference type="Proteomes" id="UP000054166"/>
    </source>
</evidence>
<dbReference type="Proteomes" id="UP000054166">
    <property type="component" value="Unassembled WGS sequence"/>
</dbReference>
<sequence length="153" mass="17296">MADIGRQHHHNLLSEGLHADEDHAKLGAHIDPDIIKLALKESANNTSPGYDGIPYEFWKMLLGDPNYNLRKAKNKDQTNKENPDPDPEIVQSLTEVYLDIEMHGVHPDSAFAEGWMCPRLQNIHKSAGDKARKCSPQCNPPEPGRLHAWEEYI</sequence>
<reference evidence="3" key="2">
    <citation type="submission" date="2015-01" db="EMBL/GenBank/DDBJ databases">
        <title>Evolutionary Origins and Diversification of the Mycorrhizal Mutualists.</title>
        <authorList>
            <consortium name="DOE Joint Genome Institute"/>
            <consortium name="Mycorrhizal Genomics Consortium"/>
            <person name="Kohler A."/>
            <person name="Kuo A."/>
            <person name="Nagy L.G."/>
            <person name="Floudas D."/>
            <person name="Copeland A."/>
            <person name="Barry K.W."/>
            <person name="Cichocki N."/>
            <person name="Veneault-Fourrey C."/>
            <person name="LaButti K."/>
            <person name="Lindquist E.A."/>
            <person name="Lipzen A."/>
            <person name="Lundell T."/>
            <person name="Morin E."/>
            <person name="Murat C."/>
            <person name="Riley R."/>
            <person name="Ohm R."/>
            <person name="Sun H."/>
            <person name="Tunlid A."/>
            <person name="Henrissat B."/>
            <person name="Grigoriev I.V."/>
            <person name="Hibbett D.S."/>
            <person name="Martin F."/>
        </authorList>
    </citation>
    <scope>NUCLEOTIDE SEQUENCE [LARGE SCALE GENOMIC DNA]</scope>
    <source>
        <strain evidence="3">F 1598</strain>
    </source>
</reference>
<dbReference type="EMBL" id="KN832986">
    <property type="protein sequence ID" value="KIM85017.1"/>
    <property type="molecule type" value="Genomic_DNA"/>
</dbReference>
<evidence type="ECO:0000256" key="1">
    <source>
        <dbReference type="SAM" id="MobiDB-lite"/>
    </source>
</evidence>
<proteinExistence type="predicted"/>
<dbReference type="OrthoDB" id="3067660at2759"/>
<name>A0A0C3C5T1_PILCF</name>
<gene>
    <name evidence="2" type="ORF">PILCRDRAFT_817853</name>
</gene>